<dbReference type="PANTHER" id="PTHR30272:SF1">
    <property type="entry name" value="3-HYDROXYACYL-[ACYL-CARRIER-PROTEIN] DEHYDRATASE"/>
    <property type="match status" value="1"/>
</dbReference>
<dbReference type="HAMAP" id="MF_00406">
    <property type="entry name" value="FabZ"/>
    <property type="match status" value="1"/>
</dbReference>
<comment type="similarity">
    <text evidence="2 9">Belongs to the thioester dehydratase family. FabZ subfamily.</text>
</comment>
<dbReference type="FunFam" id="3.10.129.10:FF:000001">
    <property type="entry name" value="3-hydroxyacyl-[acyl-carrier-protein] dehydratase FabZ"/>
    <property type="match status" value="1"/>
</dbReference>
<dbReference type="EC" id="4.2.1.59" evidence="9"/>
<dbReference type="Pfam" id="PF07977">
    <property type="entry name" value="FabA"/>
    <property type="match status" value="1"/>
</dbReference>
<sequence>MTDACFPAFPILIKAPHNMMDINEIRELLPHRYPFLLVDRVVEMDLEEKRVRAYKNVTINEPFFNGHFPGHPIMPGVLIIEAMAQAAGLLGFSLMGAKAAADTLYLFVGSDNLRFRSPVTPGDQLTLEARVLSAKRGLWKFECQASVDGRAVCSGEIICAEQKK</sequence>
<keyword evidence="5 9" id="KW-0441">Lipid A biosynthesis</keyword>
<protein>
    <recommendedName>
        <fullName evidence="9">3-hydroxyacyl-[acyl-carrier-protein] dehydratase FabZ</fullName>
        <ecNumber evidence="9">4.2.1.59</ecNumber>
    </recommendedName>
    <alternativeName>
        <fullName evidence="9">(3R)-hydroxymyristoyl-[acyl-carrier-protein] dehydratase</fullName>
        <shortName evidence="9">(3R)-hydroxymyristoyl-ACP dehydrase</shortName>
    </alternativeName>
    <alternativeName>
        <fullName evidence="9">Beta-hydroxyacyl-ACP dehydratase</fullName>
    </alternativeName>
</protein>
<evidence type="ECO:0000256" key="4">
    <source>
        <dbReference type="ARBA" id="ARBA00022516"/>
    </source>
</evidence>
<dbReference type="InterPro" id="IPR029069">
    <property type="entry name" value="HotDog_dom_sf"/>
</dbReference>
<dbReference type="AlphaFoldDB" id="A0A1H6UBM6"/>
<proteinExistence type="inferred from homology"/>
<keyword evidence="11" id="KW-1185">Reference proteome</keyword>
<evidence type="ECO:0000313" key="10">
    <source>
        <dbReference type="EMBL" id="SEI88976.1"/>
    </source>
</evidence>
<dbReference type="Gene3D" id="3.10.129.10">
    <property type="entry name" value="Hotdog Thioesterase"/>
    <property type="match status" value="1"/>
</dbReference>
<dbReference type="GO" id="GO:0009245">
    <property type="term" value="P:lipid A biosynthetic process"/>
    <property type="evidence" value="ECO:0007669"/>
    <property type="project" value="UniProtKB-UniRule"/>
</dbReference>
<evidence type="ECO:0000313" key="11">
    <source>
        <dbReference type="Proteomes" id="UP000242930"/>
    </source>
</evidence>
<keyword evidence="6 9" id="KW-0443">Lipid metabolism</keyword>
<keyword evidence="7 9" id="KW-0456">Lyase</keyword>
<dbReference type="GO" id="GO:0016020">
    <property type="term" value="C:membrane"/>
    <property type="evidence" value="ECO:0007669"/>
    <property type="project" value="GOC"/>
</dbReference>
<dbReference type="InterPro" id="IPR013114">
    <property type="entry name" value="FabA_FabZ"/>
</dbReference>
<dbReference type="PANTHER" id="PTHR30272">
    <property type="entry name" value="3-HYDROXYACYL-[ACYL-CARRIER-PROTEIN] DEHYDRATASE"/>
    <property type="match status" value="1"/>
</dbReference>
<comment type="subcellular location">
    <subcellularLocation>
        <location evidence="1 9">Cytoplasm</location>
    </subcellularLocation>
</comment>
<evidence type="ECO:0000256" key="2">
    <source>
        <dbReference type="ARBA" id="ARBA00009174"/>
    </source>
</evidence>
<dbReference type="GO" id="GO:0005737">
    <property type="term" value="C:cytoplasm"/>
    <property type="evidence" value="ECO:0007669"/>
    <property type="project" value="UniProtKB-SubCell"/>
</dbReference>
<name>A0A1H6UBM6_9PSED</name>
<gene>
    <name evidence="9" type="primary">fabZ</name>
    <name evidence="10" type="ORF">SAMN05216201_1037</name>
</gene>
<dbReference type="InterPro" id="IPR010084">
    <property type="entry name" value="FabZ"/>
</dbReference>
<dbReference type="GO" id="GO:0019171">
    <property type="term" value="F:(3R)-hydroxyacyl-[acyl-carrier-protein] dehydratase activity"/>
    <property type="evidence" value="ECO:0007669"/>
    <property type="project" value="UniProtKB-EC"/>
</dbReference>
<evidence type="ECO:0000256" key="9">
    <source>
        <dbReference type="HAMAP-Rule" id="MF_00406"/>
    </source>
</evidence>
<reference evidence="11" key="1">
    <citation type="submission" date="2016-10" db="EMBL/GenBank/DDBJ databases">
        <authorList>
            <person name="Varghese N."/>
            <person name="Submissions S."/>
        </authorList>
    </citation>
    <scope>NUCLEOTIDE SEQUENCE [LARGE SCALE GENOMIC DNA]</scope>
    <source>
        <strain evidence="11">LMG 25967</strain>
    </source>
</reference>
<dbReference type="SUPFAM" id="SSF54637">
    <property type="entry name" value="Thioesterase/thiol ester dehydrase-isomerase"/>
    <property type="match status" value="1"/>
</dbReference>
<feature type="active site" evidence="9">
    <location>
        <position position="67"/>
    </location>
</feature>
<dbReference type="CDD" id="cd01288">
    <property type="entry name" value="FabZ"/>
    <property type="match status" value="1"/>
</dbReference>
<dbReference type="NCBIfam" id="NF000582">
    <property type="entry name" value="PRK00006.1"/>
    <property type="match status" value="1"/>
</dbReference>
<evidence type="ECO:0000256" key="5">
    <source>
        <dbReference type="ARBA" id="ARBA00022556"/>
    </source>
</evidence>
<dbReference type="STRING" id="915471.SAMN05216201_1037"/>
<comment type="function">
    <text evidence="8 9">Involved in unsaturated fatty acids biosynthesis. Catalyzes the dehydration of short chain beta-hydroxyacyl-ACPs and long chain saturated and unsaturated beta-hydroxyacyl-ACPs.</text>
</comment>
<evidence type="ECO:0000256" key="6">
    <source>
        <dbReference type="ARBA" id="ARBA00023098"/>
    </source>
</evidence>
<dbReference type="Proteomes" id="UP000242930">
    <property type="component" value="Unassembled WGS sequence"/>
</dbReference>
<dbReference type="GO" id="GO:0006633">
    <property type="term" value="P:fatty acid biosynthetic process"/>
    <property type="evidence" value="ECO:0007669"/>
    <property type="project" value="UniProtKB-UniRule"/>
</dbReference>
<keyword evidence="3 9" id="KW-0963">Cytoplasm</keyword>
<evidence type="ECO:0000256" key="3">
    <source>
        <dbReference type="ARBA" id="ARBA00022490"/>
    </source>
</evidence>
<dbReference type="EMBL" id="FNZE01000003">
    <property type="protein sequence ID" value="SEI88976.1"/>
    <property type="molecule type" value="Genomic_DNA"/>
</dbReference>
<dbReference type="NCBIfam" id="TIGR01750">
    <property type="entry name" value="fabZ"/>
    <property type="match status" value="1"/>
</dbReference>
<organism evidence="10 11">
    <name type="scientific">Pseudomonas linyingensis</name>
    <dbReference type="NCBI Taxonomy" id="915471"/>
    <lineage>
        <taxon>Bacteria</taxon>
        <taxon>Pseudomonadati</taxon>
        <taxon>Pseudomonadota</taxon>
        <taxon>Gammaproteobacteria</taxon>
        <taxon>Pseudomonadales</taxon>
        <taxon>Pseudomonadaceae</taxon>
        <taxon>Pseudomonas</taxon>
    </lineage>
</organism>
<accession>A0A1H6UBM6</accession>
<keyword evidence="4 9" id="KW-0444">Lipid biosynthesis</keyword>
<evidence type="ECO:0000256" key="7">
    <source>
        <dbReference type="ARBA" id="ARBA00023239"/>
    </source>
</evidence>
<evidence type="ECO:0000256" key="1">
    <source>
        <dbReference type="ARBA" id="ARBA00004496"/>
    </source>
</evidence>
<comment type="catalytic activity">
    <reaction evidence="9">
        <text>a (3R)-hydroxyacyl-[ACP] = a (2E)-enoyl-[ACP] + H2O</text>
        <dbReference type="Rhea" id="RHEA:13097"/>
        <dbReference type="Rhea" id="RHEA-COMP:9925"/>
        <dbReference type="Rhea" id="RHEA-COMP:9945"/>
        <dbReference type="ChEBI" id="CHEBI:15377"/>
        <dbReference type="ChEBI" id="CHEBI:78784"/>
        <dbReference type="ChEBI" id="CHEBI:78827"/>
        <dbReference type="EC" id="4.2.1.59"/>
    </reaction>
</comment>
<evidence type="ECO:0000256" key="8">
    <source>
        <dbReference type="ARBA" id="ARBA00025049"/>
    </source>
</evidence>